<evidence type="ECO:0000313" key="1">
    <source>
        <dbReference type="EMBL" id="KZC96368.1"/>
    </source>
</evidence>
<evidence type="ECO:0000313" key="2">
    <source>
        <dbReference type="Proteomes" id="UP000076218"/>
    </source>
</evidence>
<dbReference type="EMBL" id="LQXA01000006">
    <property type="protein sequence ID" value="KZC96368.1"/>
    <property type="molecule type" value="Genomic_DNA"/>
</dbReference>
<dbReference type="AlphaFoldDB" id="A0A154V4R6"/>
<dbReference type="STRING" id="31965.AWH51_03165"/>
<reference evidence="1 2" key="1">
    <citation type="submission" date="2016-01" db="EMBL/GenBank/DDBJ databases">
        <title>Draft genome sequence of Clavibacter michiganensis subsp. tessellarius DOAB 609.</title>
        <authorList>
            <person name="Tambong J.T."/>
        </authorList>
    </citation>
    <scope>NUCLEOTIDE SEQUENCE [LARGE SCALE GENOMIC DNA]</scope>
    <source>
        <strain evidence="1 2">DOAB 609</strain>
    </source>
</reference>
<accession>A0A154V4R6</accession>
<protein>
    <submittedName>
        <fullName evidence="1">Uncharacterized protein</fullName>
    </submittedName>
</protein>
<dbReference type="Proteomes" id="UP000076218">
    <property type="component" value="Unassembled WGS sequence"/>
</dbReference>
<proteinExistence type="predicted"/>
<organism evidence="1 2">
    <name type="scientific">Clavibacter tessellarius</name>
    <dbReference type="NCBI Taxonomy" id="31965"/>
    <lineage>
        <taxon>Bacteria</taxon>
        <taxon>Bacillati</taxon>
        <taxon>Actinomycetota</taxon>
        <taxon>Actinomycetes</taxon>
        <taxon>Micrococcales</taxon>
        <taxon>Microbacteriaceae</taxon>
        <taxon>Clavibacter</taxon>
    </lineage>
</organism>
<gene>
    <name evidence="1" type="ORF">AWH51_03165</name>
</gene>
<sequence length="93" mass="10214">MIPDDHVDARIRGEHVDVPEWAQPGLTGGWMQEWTSFGMAVPGSDEGLPIVVAGGATHLRRRVDCYSSLQLVPTYWVHSALSELVVKTSEENA</sequence>
<comment type="caution">
    <text evidence="1">The sequence shown here is derived from an EMBL/GenBank/DDBJ whole genome shotgun (WGS) entry which is preliminary data.</text>
</comment>
<name>A0A154V4R6_9MICO</name>